<dbReference type="Proteomes" id="UP001155163">
    <property type="component" value="Unassembled WGS sequence"/>
</dbReference>
<dbReference type="RefSeq" id="WP_268263856.1">
    <property type="nucleotide sequence ID" value="NZ_JALQCX010000074.1"/>
</dbReference>
<proteinExistence type="predicted"/>
<keyword evidence="3" id="KW-1185">Reference proteome</keyword>
<reference evidence="2 3" key="1">
    <citation type="journal article" date="2022" name="Int. J. Syst. Evol. Microbiol.">
        <title>Pseudomonas aegrilactucae sp. nov. and Pseudomonas morbosilactucae sp. nov., pathogens causing bacterial rot of lettuce in Japan.</title>
        <authorList>
            <person name="Sawada H."/>
            <person name="Fujikawa T."/>
            <person name="Satou M."/>
        </authorList>
    </citation>
    <scope>NUCLEOTIDE SEQUENCE [LARGE SCALE GENOMIC DNA]</scope>
    <source>
        <strain evidence="2 3">MAFF 302046</strain>
    </source>
</reference>
<evidence type="ECO:0000313" key="3">
    <source>
        <dbReference type="Proteomes" id="UP001155163"/>
    </source>
</evidence>
<accession>A0ABT0JR10</accession>
<sequence>MIRIFRLKSDVGAFSSFIEKYPAGQESIIGRSMAQEWKPFDDSFRAVELVLRASDDGKKNYQFDISGALGPFFVFSEQAVEVLSEKFLGKYGQFLPVMTPSKKKKFLGYYPNNPVADCLDLERSQYRTYEYGLVIQKAVLVRSQLSDRDVFVINEDMKRVFVTERFKEEVENSGLKGFDFSNEIDVS</sequence>
<organism evidence="2 3">
    <name type="scientific">Pseudomonas morbosilactucae</name>
    <dbReference type="NCBI Taxonomy" id="2938197"/>
    <lineage>
        <taxon>Bacteria</taxon>
        <taxon>Pseudomonadati</taxon>
        <taxon>Pseudomonadota</taxon>
        <taxon>Gammaproteobacteria</taxon>
        <taxon>Pseudomonadales</taxon>
        <taxon>Pseudomonadaceae</taxon>
        <taxon>Pseudomonas</taxon>
    </lineage>
</organism>
<evidence type="ECO:0000259" key="1">
    <source>
        <dbReference type="Pfam" id="PF07791"/>
    </source>
</evidence>
<dbReference type="Pfam" id="PF07791">
    <property type="entry name" value="Imm11"/>
    <property type="match status" value="1"/>
</dbReference>
<reference evidence="2 3" key="2">
    <citation type="journal article" date="2023" name="Plant Pathol.">
        <title>Dismantling and reorganizing Pseudomonas marginalis sensu#lato.</title>
        <authorList>
            <person name="Sawada H."/>
            <person name="Fujikawa T."/>
            <person name="Satou M."/>
        </authorList>
    </citation>
    <scope>NUCLEOTIDE SEQUENCE [LARGE SCALE GENOMIC DNA]</scope>
    <source>
        <strain evidence="2 3">MAFF 302046</strain>
    </source>
</reference>
<dbReference type="InterPro" id="IPR012433">
    <property type="entry name" value="Imm11"/>
</dbReference>
<dbReference type="EMBL" id="JALQCX010000074">
    <property type="protein sequence ID" value="MCK9818256.1"/>
    <property type="molecule type" value="Genomic_DNA"/>
</dbReference>
<name>A0ABT0JR10_9PSED</name>
<evidence type="ECO:0000313" key="2">
    <source>
        <dbReference type="EMBL" id="MCK9818256.1"/>
    </source>
</evidence>
<gene>
    <name evidence="2" type="ORF">M1B35_30045</name>
</gene>
<comment type="caution">
    <text evidence="2">The sequence shown here is derived from an EMBL/GenBank/DDBJ whole genome shotgun (WGS) entry which is preliminary data.</text>
</comment>
<protein>
    <recommendedName>
        <fullName evidence="1">Immunity MXAN-0049 protein domain-containing protein</fullName>
    </recommendedName>
</protein>
<feature type="domain" description="Immunity MXAN-0049 protein" evidence="1">
    <location>
        <begin position="117"/>
        <end position="181"/>
    </location>
</feature>